<dbReference type="InParanoid" id="A0A3N4KBY4"/>
<name>A0A3N4KBY4_9PEZI</name>
<reference evidence="2 3" key="1">
    <citation type="journal article" date="2018" name="Nat. Ecol. Evol.">
        <title>Pezizomycetes genomes reveal the molecular basis of ectomycorrhizal truffle lifestyle.</title>
        <authorList>
            <person name="Murat C."/>
            <person name="Payen T."/>
            <person name="Noel B."/>
            <person name="Kuo A."/>
            <person name="Morin E."/>
            <person name="Chen J."/>
            <person name="Kohler A."/>
            <person name="Krizsan K."/>
            <person name="Balestrini R."/>
            <person name="Da Silva C."/>
            <person name="Montanini B."/>
            <person name="Hainaut M."/>
            <person name="Levati E."/>
            <person name="Barry K.W."/>
            <person name="Belfiori B."/>
            <person name="Cichocki N."/>
            <person name="Clum A."/>
            <person name="Dockter R.B."/>
            <person name="Fauchery L."/>
            <person name="Guy J."/>
            <person name="Iotti M."/>
            <person name="Le Tacon F."/>
            <person name="Lindquist E.A."/>
            <person name="Lipzen A."/>
            <person name="Malagnac F."/>
            <person name="Mello A."/>
            <person name="Molinier V."/>
            <person name="Miyauchi S."/>
            <person name="Poulain J."/>
            <person name="Riccioni C."/>
            <person name="Rubini A."/>
            <person name="Sitrit Y."/>
            <person name="Splivallo R."/>
            <person name="Traeger S."/>
            <person name="Wang M."/>
            <person name="Zifcakova L."/>
            <person name="Wipf D."/>
            <person name="Zambonelli A."/>
            <person name="Paolocci F."/>
            <person name="Nowrousian M."/>
            <person name="Ottonello S."/>
            <person name="Baldrian P."/>
            <person name="Spatafora J.W."/>
            <person name="Henrissat B."/>
            <person name="Nagy L.G."/>
            <person name="Aury J.M."/>
            <person name="Wincker P."/>
            <person name="Grigoriev I.V."/>
            <person name="Bonfante P."/>
            <person name="Martin F.M."/>
        </authorList>
    </citation>
    <scope>NUCLEOTIDE SEQUENCE [LARGE SCALE GENOMIC DNA]</scope>
    <source>
        <strain evidence="2 3">CCBAS932</strain>
    </source>
</reference>
<dbReference type="PANTHER" id="PTHR48100">
    <property type="entry name" value="BROAD-SPECIFICITY PHOSPHATASE YOR283W-RELATED"/>
    <property type="match status" value="1"/>
</dbReference>
<protein>
    <submittedName>
        <fullName evidence="2">Phosphoglycerate mutase-like protein</fullName>
    </submittedName>
</protein>
<evidence type="ECO:0000256" key="1">
    <source>
        <dbReference type="SAM" id="SignalP"/>
    </source>
</evidence>
<dbReference type="Proteomes" id="UP000277580">
    <property type="component" value="Unassembled WGS sequence"/>
</dbReference>
<keyword evidence="1" id="KW-0732">Signal</keyword>
<organism evidence="2 3">
    <name type="scientific">Morchella conica CCBAS932</name>
    <dbReference type="NCBI Taxonomy" id="1392247"/>
    <lineage>
        <taxon>Eukaryota</taxon>
        <taxon>Fungi</taxon>
        <taxon>Dikarya</taxon>
        <taxon>Ascomycota</taxon>
        <taxon>Pezizomycotina</taxon>
        <taxon>Pezizomycetes</taxon>
        <taxon>Pezizales</taxon>
        <taxon>Morchellaceae</taxon>
        <taxon>Morchella</taxon>
    </lineage>
</organism>
<dbReference type="SUPFAM" id="SSF53254">
    <property type="entry name" value="Phosphoglycerate mutase-like"/>
    <property type="match status" value="1"/>
</dbReference>
<accession>A0A3N4KBY4</accession>
<dbReference type="InterPro" id="IPR013078">
    <property type="entry name" value="His_Pase_superF_clade-1"/>
</dbReference>
<dbReference type="OrthoDB" id="496981at2759"/>
<dbReference type="CDD" id="cd07067">
    <property type="entry name" value="HP_PGM_like"/>
    <property type="match status" value="1"/>
</dbReference>
<evidence type="ECO:0000313" key="2">
    <source>
        <dbReference type="EMBL" id="RPB08044.1"/>
    </source>
</evidence>
<dbReference type="Gene3D" id="3.40.50.1240">
    <property type="entry name" value="Phosphoglycerate mutase-like"/>
    <property type="match status" value="1"/>
</dbReference>
<dbReference type="InterPro" id="IPR050275">
    <property type="entry name" value="PGM_Phosphatase"/>
</dbReference>
<dbReference type="EMBL" id="ML119169">
    <property type="protein sequence ID" value="RPB08044.1"/>
    <property type="molecule type" value="Genomic_DNA"/>
</dbReference>
<gene>
    <name evidence="2" type="ORF">P167DRAFT_568172</name>
</gene>
<sequence length="371" mass="42463">MTFLSSLLFFSIVLLAIFSTVFGLEEVLAFQENRQETRPFGVYSALKYTVLDGFFRQSDDGTDDRTYDPLTDSFGLQYSGPRRWERFVEHISFLNENAPVDVSYKVLYLARHGQGHHNVAEHHFGNEAWECYWAMKGNNGTYHWGPDARLTEKGISEVHRTRDAWKSQIPFGVPLPQIHFVSPLSRSLSTLVETWKTIALDPPRPLVNELLRETLSLHYGDHRSPASELRERYPEVYFPMDGSFPEEDPLWNYHRESLQGRNGRIKYAMDNMIAASNETYISMTSHSGVINSTLVALGHRPYNLQTAGMIPVVVKVERDRGGLQKWFQPNNPSLKNVDDSPRVEERVICDGYPPVNVSGLYESGMGVWPWS</sequence>
<feature type="signal peptide" evidence="1">
    <location>
        <begin position="1"/>
        <end position="23"/>
    </location>
</feature>
<dbReference type="AlphaFoldDB" id="A0A3N4KBY4"/>
<proteinExistence type="predicted"/>
<dbReference type="GO" id="GO:0005737">
    <property type="term" value="C:cytoplasm"/>
    <property type="evidence" value="ECO:0007669"/>
    <property type="project" value="TreeGrafter"/>
</dbReference>
<keyword evidence="3" id="KW-1185">Reference proteome</keyword>
<dbReference type="InterPro" id="IPR029033">
    <property type="entry name" value="His_PPase_superfam"/>
</dbReference>
<dbReference type="PANTHER" id="PTHR48100:SF1">
    <property type="entry name" value="HISTIDINE PHOSPHATASE FAMILY PROTEIN-RELATED"/>
    <property type="match status" value="1"/>
</dbReference>
<evidence type="ECO:0000313" key="3">
    <source>
        <dbReference type="Proteomes" id="UP000277580"/>
    </source>
</evidence>
<feature type="chain" id="PRO_5018223500" evidence="1">
    <location>
        <begin position="24"/>
        <end position="371"/>
    </location>
</feature>
<dbReference type="GO" id="GO:0016791">
    <property type="term" value="F:phosphatase activity"/>
    <property type="evidence" value="ECO:0007669"/>
    <property type="project" value="TreeGrafter"/>
</dbReference>
<dbReference type="FunCoup" id="A0A3N4KBY4">
    <property type="interactions" value="173"/>
</dbReference>
<dbReference type="Pfam" id="PF00300">
    <property type="entry name" value="His_Phos_1"/>
    <property type="match status" value="1"/>
</dbReference>